<accession>A0A9P0JQW6</accession>
<feature type="region of interest" description="Disordered" evidence="1">
    <location>
        <begin position="517"/>
        <end position="539"/>
    </location>
</feature>
<feature type="region of interest" description="Disordered" evidence="1">
    <location>
        <begin position="997"/>
        <end position="1022"/>
    </location>
</feature>
<evidence type="ECO:0000256" key="1">
    <source>
        <dbReference type="SAM" id="MobiDB-lite"/>
    </source>
</evidence>
<dbReference type="AlphaFoldDB" id="A0A9P0JQW6"/>
<feature type="compositionally biased region" description="Basic and acidic residues" evidence="1">
    <location>
        <begin position="647"/>
        <end position="674"/>
    </location>
</feature>
<dbReference type="EMBL" id="CAKOFQ010006669">
    <property type="protein sequence ID" value="CAH1957211.1"/>
    <property type="molecule type" value="Genomic_DNA"/>
</dbReference>
<gene>
    <name evidence="2" type="ORF">ACAOBT_LOCUS1962</name>
</gene>
<feature type="region of interest" description="Disordered" evidence="1">
    <location>
        <begin position="634"/>
        <end position="677"/>
    </location>
</feature>
<organism evidence="2 3">
    <name type="scientific">Acanthoscelides obtectus</name>
    <name type="common">Bean weevil</name>
    <name type="synonym">Bruchus obtectus</name>
    <dbReference type="NCBI Taxonomy" id="200917"/>
    <lineage>
        <taxon>Eukaryota</taxon>
        <taxon>Metazoa</taxon>
        <taxon>Ecdysozoa</taxon>
        <taxon>Arthropoda</taxon>
        <taxon>Hexapoda</taxon>
        <taxon>Insecta</taxon>
        <taxon>Pterygota</taxon>
        <taxon>Neoptera</taxon>
        <taxon>Endopterygota</taxon>
        <taxon>Coleoptera</taxon>
        <taxon>Polyphaga</taxon>
        <taxon>Cucujiformia</taxon>
        <taxon>Chrysomeloidea</taxon>
        <taxon>Chrysomelidae</taxon>
        <taxon>Bruchinae</taxon>
        <taxon>Bruchini</taxon>
        <taxon>Acanthoscelides</taxon>
    </lineage>
</organism>
<proteinExistence type="predicted"/>
<protein>
    <submittedName>
        <fullName evidence="2">Uncharacterized protein</fullName>
    </submittedName>
</protein>
<keyword evidence="3" id="KW-1185">Reference proteome</keyword>
<name>A0A9P0JQW6_ACAOB</name>
<feature type="compositionally biased region" description="Polar residues" evidence="1">
    <location>
        <begin position="1012"/>
        <end position="1022"/>
    </location>
</feature>
<sequence>MVESKRVSSPITRRDTESIKVKIRRANMLVDRVKEALDGIRFKDKGSTSSCSCTEPEPRTKPNASSDSDKENDCCFIIQQSKAQLDAQLKALELGIAPKPIPTKITVDLDPSRPKTRRCSEDEHDAQERYRMTPTTTRTPPPSMTDPGSTSSDEGDDRLRLVKAKLTAISEQATEVTESESEKIKTTCATTCEAACNTLAVETITSATNTEPPRTMHSIELQCSPCGMSKGTQSYTPALEKSLQTEEKKNAVLTCHTAENAAIPPKCCNQAKLIIQHLPPVEVRSHNRHTQSLLHYSIENNETKLLFKSDTCNVGFQMAKSADLTDQKCHETENLKNKNDQRFVFPENENDEKLLKIMEKGSRVCSSSENMIEMKTPRLARRILELENPGESTNTIDRELAEAIETEGDHGPPAIIADLNLQLGVAETKRSISEVIESSEECLFTNTLPADNTKDTALRDGLPKIWSLGFYVNKSTQVSPSVNQNTSKLQSRENEENTADGEEKAIQVINFTQSDSRFQLTNTEDDYPTPQLPAERDGDPFYKPIDCEGLCSQMAADLRTAITYIQQPKEEVQLRSEVGKKPIEDTPEEIENAKCSSCLTISKVSVPTRHSTIGETAELKREATICGREYQELCSRSPQPTPRVNKKSVDAIEQTRDGKNGGEETKTSTRKEDGSQATLVEYRTLNGSQLETISLTVSYSTGESVEMNPPSPDMQSTTNKSGTAIMREKRDIKSRTQFNKSVNNITTEGKVVLRALKDKLDVKRTPESRLNVDAIDEEDNGPVEFNEDVSGFISGLTETSEGELKRVLPMIRSRKSLSRPPKRYDVNYVFGDFHHSKFAEVLAKKASKQKADPLKATGNDRLKDECNEGRGRSSKPKTLPTRQPAPPFTCEKPEPQIVRRVAKHPGHHKHKNRRNFKLETTSNSETITTERSKSEGELTSCSCVVSNGELHSCRYDQFHRMNPPIFNDTDELVTTIRKKRSYFNNCVTYYLKRTPIPGPPYSSNRNVHQELNDASISSNTTT</sequence>
<dbReference type="Proteomes" id="UP001152888">
    <property type="component" value="Unassembled WGS sequence"/>
</dbReference>
<dbReference type="OrthoDB" id="6755021at2759"/>
<comment type="caution">
    <text evidence="2">The sequence shown here is derived from an EMBL/GenBank/DDBJ whole genome shotgun (WGS) entry which is preliminary data.</text>
</comment>
<feature type="compositionally biased region" description="Basic and acidic residues" evidence="1">
    <location>
        <begin position="110"/>
        <end position="131"/>
    </location>
</feature>
<evidence type="ECO:0000313" key="3">
    <source>
        <dbReference type="Proteomes" id="UP001152888"/>
    </source>
</evidence>
<feature type="compositionally biased region" description="Basic and acidic residues" evidence="1">
    <location>
        <begin position="490"/>
        <end position="504"/>
    </location>
</feature>
<feature type="region of interest" description="Disordered" evidence="1">
    <location>
        <begin position="477"/>
        <end position="504"/>
    </location>
</feature>
<feature type="compositionally biased region" description="Basic and acidic residues" evidence="1">
    <location>
        <begin position="849"/>
        <end position="871"/>
    </location>
</feature>
<feature type="region of interest" description="Disordered" evidence="1">
    <location>
        <begin position="39"/>
        <end position="71"/>
    </location>
</feature>
<evidence type="ECO:0000313" key="2">
    <source>
        <dbReference type="EMBL" id="CAH1957211.1"/>
    </source>
</evidence>
<feature type="region of interest" description="Disordered" evidence="1">
    <location>
        <begin position="105"/>
        <end position="156"/>
    </location>
</feature>
<feature type="compositionally biased region" description="Polar residues" evidence="1">
    <location>
        <begin position="477"/>
        <end position="489"/>
    </location>
</feature>
<reference evidence="2" key="1">
    <citation type="submission" date="2022-03" db="EMBL/GenBank/DDBJ databases">
        <authorList>
            <person name="Sayadi A."/>
        </authorList>
    </citation>
    <scope>NUCLEOTIDE SEQUENCE</scope>
</reference>
<feature type="region of interest" description="Disordered" evidence="1">
    <location>
        <begin position="845"/>
        <end position="892"/>
    </location>
</feature>